<evidence type="ECO:0000313" key="7">
    <source>
        <dbReference type="EMBL" id="CAD0199228.1"/>
    </source>
</evidence>
<dbReference type="SUPFAM" id="SSF48350">
    <property type="entry name" value="GTPase activation domain, GAP"/>
    <property type="match status" value="1"/>
</dbReference>
<dbReference type="SMART" id="SM00324">
    <property type="entry name" value="RhoGAP"/>
    <property type="match status" value="1"/>
</dbReference>
<dbReference type="CDD" id="cd07595">
    <property type="entry name" value="BAR_RhoGAP_Rich-like"/>
    <property type="match status" value="1"/>
</dbReference>
<keyword evidence="2" id="KW-0597">Phosphoprotein</keyword>
<evidence type="ECO:0000256" key="2">
    <source>
        <dbReference type="ARBA" id="ARBA00022553"/>
    </source>
</evidence>
<name>A0A9N8Q0S8_CHRIL</name>
<keyword evidence="5" id="KW-0812">Transmembrane</keyword>
<dbReference type="InterPro" id="IPR008936">
    <property type="entry name" value="Rho_GTPase_activation_prot"/>
</dbReference>
<dbReference type="InterPro" id="IPR000198">
    <property type="entry name" value="RhoGAP_dom"/>
</dbReference>
<dbReference type="GO" id="GO:0007165">
    <property type="term" value="P:signal transduction"/>
    <property type="evidence" value="ECO:0007669"/>
    <property type="project" value="InterPro"/>
</dbReference>
<dbReference type="Gene3D" id="1.10.555.10">
    <property type="entry name" value="Rho GTPase activation protein"/>
    <property type="match status" value="1"/>
</dbReference>
<dbReference type="SUPFAM" id="SSF103657">
    <property type="entry name" value="BAR/IMD domain-like"/>
    <property type="match status" value="1"/>
</dbReference>
<feature type="transmembrane region" description="Helical" evidence="5">
    <location>
        <begin position="948"/>
        <end position="970"/>
    </location>
</feature>
<dbReference type="PROSITE" id="PS50238">
    <property type="entry name" value="RHOGAP"/>
    <property type="match status" value="1"/>
</dbReference>
<feature type="compositionally biased region" description="Low complexity" evidence="4">
    <location>
        <begin position="535"/>
        <end position="546"/>
    </location>
</feature>
<evidence type="ECO:0000256" key="4">
    <source>
        <dbReference type="SAM" id="MobiDB-lite"/>
    </source>
</evidence>
<dbReference type="Pfam" id="PF03114">
    <property type="entry name" value="BAR"/>
    <property type="match status" value="1"/>
</dbReference>
<keyword evidence="1" id="KW-0343">GTPase activation</keyword>
<keyword evidence="5" id="KW-1133">Transmembrane helix</keyword>
<feature type="coiled-coil region" evidence="3">
    <location>
        <begin position="22"/>
        <end position="49"/>
    </location>
</feature>
<evidence type="ECO:0000256" key="3">
    <source>
        <dbReference type="SAM" id="Coils"/>
    </source>
</evidence>
<feature type="compositionally biased region" description="Pro residues" evidence="4">
    <location>
        <begin position="853"/>
        <end position="876"/>
    </location>
</feature>
<feature type="compositionally biased region" description="Basic residues" evidence="4">
    <location>
        <begin position="814"/>
        <end position="829"/>
    </location>
</feature>
<accession>A0A9N8Q0S8</accession>
<dbReference type="Pfam" id="PF00620">
    <property type="entry name" value="RhoGAP"/>
    <property type="match status" value="1"/>
</dbReference>
<feature type="region of interest" description="Disordered" evidence="4">
    <location>
        <begin position="534"/>
        <end position="614"/>
    </location>
</feature>
<dbReference type="InterPro" id="IPR004148">
    <property type="entry name" value="BAR_dom"/>
</dbReference>
<dbReference type="InterPro" id="IPR027267">
    <property type="entry name" value="AH/BAR_dom_sf"/>
</dbReference>
<dbReference type="PANTHER" id="PTHR14130:SF14">
    <property type="entry name" value="RHO GTPASE-ACTIVATING PROTEIN 92B"/>
    <property type="match status" value="1"/>
</dbReference>
<dbReference type="GO" id="GO:0005096">
    <property type="term" value="F:GTPase activator activity"/>
    <property type="evidence" value="ECO:0007669"/>
    <property type="project" value="UniProtKB-KW"/>
</dbReference>
<reference evidence="7" key="1">
    <citation type="submission" date="2021-12" db="EMBL/GenBank/DDBJ databases">
        <authorList>
            <person name="King R."/>
        </authorList>
    </citation>
    <scope>NUCLEOTIDE SEQUENCE</scope>
</reference>
<dbReference type="Proteomes" id="UP001154114">
    <property type="component" value="Chromosome 10"/>
</dbReference>
<dbReference type="AlphaFoldDB" id="A0A9N8Q0S8"/>
<keyword evidence="8" id="KW-1185">Reference proteome</keyword>
<dbReference type="SMART" id="SM00721">
    <property type="entry name" value="BAR"/>
    <property type="match status" value="1"/>
</dbReference>
<dbReference type="OrthoDB" id="19923at2759"/>
<feature type="region of interest" description="Disordered" evidence="4">
    <location>
        <begin position="705"/>
        <end position="745"/>
    </location>
</feature>
<feature type="region of interest" description="Disordered" evidence="4">
    <location>
        <begin position="814"/>
        <end position="898"/>
    </location>
</feature>
<dbReference type="Gene3D" id="1.20.1270.60">
    <property type="entry name" value="Arfaptin homology (AH) domain/BAR domain"/>
    <property type="match status" value="1"/>
</dbReference>
<sequence length="981" mass="108930">MKKQFYRVKQLADQTFSRSGKAEGLTDELQTADRKVEHLRNALQLVSKRLSTGAGSTQGQDPAAREKRLKKLPEYLLGLSMLEASNFDDDDSILKYILYECGKTEKLLANEIAEHELKVEQLVCAPLTSISDQDLPAIMKTKKQLSRLMSEKETAASRYHHLERQKEENPTKFNAAREELEDVGIRVEAARDALAADMFALVAKEAQLAHTLLQYIKLQRAYHESALHSLQDTVPELERFINDSSTKPVFGYPLEEHLRVTSRTIAFPIELCVCTLHELALNEEGLFRIAGGSSKVRRMKLSLDAGLFNVPLPRDYRDMHVVASVLKCYLRELPEPILTYRLYETFVNASRQPTEQTRLNALWEAIHLLPEANFQNLRYLIKFLSALTQNQSTNKMTPSNLAIVIAPNLLWAADESTFDMNITTAVNCIVELLIKHADWFYKDDLSFFISFTKEDLLPDQCEYGFTPNFVHGYNQTAALSQDAANGDYSSMSKSMFDYNHQNLSKVTDGSGRHSRSNSHDTSLILLENDIKKAQSNSSLSDQSSPPHGSPKPILRRKNKPLAPVPPNFTPDKNKKIEPQSQPQPQAPEPAKEQATPVKVENDKPAKPPRPVISDTGKVITGVQTINRSTYRQNKALKEEAARCGSREHLADTRRQSLELDKDKLDIIKAPDGRESTLVVKNVTAQTGIVGRMKVIGDAMSGPASLGAERPLSGGEKAAAPGRAPPPRPAPRTLLPAPEPEPDVTLRHKPAVPERPAALRPHSFRALRASLTDAGDVAPTVLERTHIYTVDKHHPTVIQVGAPPRARGRGLAARHRAAHAQLGRARRRAGRAAQPVRGQPPAVAVRGRHHRQPSPRPQPSRPPRPLMPAPPPWPRPQPSRRWCSPAPPAPVAPPAAATPAAPAAAPCRRACRPCRPRRLRRGKVEAPALAARGARGSQCVLVLTALWQMPVYAIVIYEVATRLMFAFYFLLRPAVGRVEKCN</sequence>
<evidence type="ECO:0000259" key="6">
    <source>
        <dbReference type="PROSITE" id="PS50238"/>
    </source>
</evidence>
<dbReference type="GO" id="GO:0005737">
    <property type="term" value="C:cytoplasm"/>
    <property type="evidence" value="ECO:0007669"/>
    <property type="project" value="InterPro"/>
</dbReference>
<protein>
    <recommendedName>
        <fullName evidence="6">Rho-GAP domain-containing protein</fullName>
    </recommendedName>
</protein>
<dbReference type="InterPro" id="IPR047165">
    <property type="entry name" value="RHG17/44/SH3BP1-like"/>
</dbReference>
<dbReference type="FunFam" id="1.10.555.10:FF:000001">
    <property type="entry name" value="Rho GTPase activating protein 44"/>
    <property type="match status" value="1"/>
</dbReference>
<gene>
    <name evidence="7" type="ORF">CINC_LOCUS924</name>
</gene>
<dbReference type="GO" id="GO:0032956">
    <property type="term" value="P:regulation of actin cytoskeleton organization"/>
    <property type="evidence" value="ECO:0007669"/>
    <property type="project" value="TreeGrafter"/>
</dbReference>
<evidence type="ECO:0000313" key="8">
    <source>
        <dbReference type="Proteomes" id="UP001154114"/>
    </source>
</evidence>
<keyword evidence="3" id="KW-0175">Coiled coil</keyword>
<dbReference type="GO" id="GO:0035020">
    <property type="term" value="P:regulation of Rac protein signal transduction"/>
    <property type="evidence" value="ECO:0007669"/>
    <property type="project" value="TreeGrafter"/>
</dbReference>
<dbReference type="EMBL" id="LR824013">
    <property type="protein sequence ID" value="CAD0199228.1"/>
    <property type="molecule type" value="Genomic_DNA"/>
</dbReference>
<evidence type="ECO:0000256" key="5">
    <source>
        <dbReference type="SAM" id="Phobius"/>
    </source>
</evidence>
<proteinExistence type="predicted"/>
<evidence type="ECO:0000256" key="1">
    <source>
        <dbReference type="ARBA" id="ARBA00022468"/>
    </source>
</evidence>
<feature type="domain" description="Rho-GAP" evidence="6">
    <location>
        <begin position="252"/>
        <end position="441"/>
    </location>
</feature>
<organism evidence="7 8">
    <name type="scientific">Chrysodeixis includens</name>
    <name type="common">Soybean looper</name>
    <name type="synonym">Pseudoplusia includens</name>
    <dbReference type="NCBI Taxonomy" id="689277"/>
    <lineage>
        <taxon>Eukaryota</taxon>
        <taxon>Metazoa</taxon>
        <taxon>Ecdysozoa</taxon>
        <taxon>Arthropoda</taxon>
        <taxon>Hexapoda</taxon>
        <taxon>Insecta</taxon>
        <taxon>Pterygota</taxon>
        <taxon>Neoptera</taxon>
        <taxon>Endopterygota</taxon>
        <taxon>Lepidoptera</taxon>
        <taxon>Glossata</taxon>
        <taxon>Ditrysia</taxon>
        <taxon>Noctuoidea</taxon>
        <taxon>Noctuidae</taxon>
        <taxon>Plusiinae</taxon>
        <taxon>Chrysodeixis</taxon>
    </lineage>
</organism>
<keyword evidence="5" id="KW-0472">Membrane</keyword>
<dbReference type="PANTHER" id="PTHR14130">
    <property type="entry name" value="3BP-1 RELATED RHOGAP"/>
    <property type="match status" value="1"/>
</dbReference>